<proteinExistence type="predicted"/>
<dbReference type="EMBL" id="UINC01107220">
    <property type="protein sequence ID" value="SVC72426.1"/>
    <property type="molecule type" value="Genomic_DNA"/>
</dbReference>
<accession>A0A382PGT0</accession>
<evidence type="ECO:0000313" key="1">
    <source>
        <dbReference type="EMBL" id="SVC72426.1"/>
    </source>
</evidence>
<gene>
    <name evidence="1" type="ORF">METZ01_LOCUS325280</name>
</gene>
<dbReference type="AlphaFoldDB" id="A0A382PGT0"/>
<name>A0A382PGT0_9ZZZZ</name>
<reference evidence="1" key="1">
    <citation type="submission" date="2018-05" db="EMBL/GenBank/DDBJ databases">
        <authorList>
            <person name="Lanie J.A."/>
            <person name="Ng W.-L."/>
            <person name="Kazmierczak K.M."/>
            <person name="Andrzejewski T.M."/>
            <person name="Davidsen T.M."/>
            <person name="Wayne K.J."/>
            <person name="Tettelin H."/>
            <person name="Glass J.I."/>
            <person name="Rusch D."/>
            <person name="Podicherti R."/>
            <person name="Tsui H.-C.T."/>
            <person name="Winkler M.E."/>
        </authorList>
    </citation>
    <scope>NUCLEOTIDE SEQUENCE</scope>
</reference>
<sequence length="35" mass="3954">MADVDDDIHAGNLSDNISLPFFSEEDIWLGRVFQS</sequence>
<organism evidence="1">
    <name type="scientific">marine metagenome</name>
    <dbReference type="NCBI Taxonomy" id="408172"/>
    <lineage>
        <taxon>unclassified sequences</taxon>
        <taxon>metagenomes</taxon>
        <taxon>ecological metagenomes</taxon>
    </lineage>
</organism>
<protein>
    <submittedName>
        <fullName evidence="1">Uncharacterized protein</fullName>
    </submittedName>
</protein>